<comment type="caution">
    <text evidence="2">The sequence shown here is derived from an EMBL/GenBank/DDBJ whole genome shotgun (WGS) entry which is preliminary data.</text>
</comment>
<keyword evidence="3" id="KW-1185">Reference proteome</keyword>
<dbReference type="NCBIfam" id="NF043076">
    <property type="entry name" value="PHA_gran_PhaM"/>
    <property type="match status" value="1"/>
</dbReference>
<protein>
    <submittedName>
        <fullName evidence="2">Uncharacterized protein</fullName>
    </submittedName>
</protein>
<feature type="region of interest" description="Disordered" evidence="1">
    <location>
        <begin position="109"/>
        <end position="145"/>
    </location>
</feature>
<proteinExistence type="predicted"/>
<evidence type="ECO:0000313" key="3">
    <source>
        <dbReference type="Proteomes" id="UP000615989"/>
    </source>
</evidence>
<dbReference type="Proteomes" id="UP000615989">
    <property type="component" value="Unassembled WGS sequence"/>
</dbReference>
<accession>A0ABX1PL03</accession>
<evidence type="ECO:0000256" key="1">
    <source>
        <dbReference type="SAM" id="MobiDB-lite"/>
    </source>
</evidence>
<dbReference type="RefSeq" id="WP_169117418.1">
    <property type="nucleotide sequence ID" value="NZ_WTVG02000038.1"/>
</dbReference>
<dbReference type="InterPro" id="IPR050026">
    <property type="entry name" value="PHA_gran_PhaM_N"/>
</dbReference>
<gene>
    <name evidence="2" type="ORF">GO606_04620</name>
</gene>
<reference evidence="2" key="1">
    <citation type="submission" date="2019-12" db="EMBL/GenBank/DDBJ databases">
        <title>Comparative genomics gives insights into the taxonomy of the Azoarcus-Aromatoleum group and reveals separate origins of nif in the plant-associated Azoarcus and non-plant-associated Aromatoleum sub-groups.</title>
        <authorList>
            <person name="Lafos M."/>
            <person name="Maluk M."/>
            <person name="Batista M."/>
            <person name="Junghare M."/>
            <person name="Carmona M."/>
            <person name="Faoro H."/>
            <person name="Cruz L.M."/>
            <person name="Battistoni F."/>
            <person name="De Souza E."/>
            <person name="Pedrosa F."/>
            <person name="Chen W.-M."/>
            <person name="Poole P.S."/>
            <person name="Dixon R.A."/>
            <person name="James E.K."/>
        </authorList>
    </citation>
    <scope>NUCLEOTIDE SEQUENCE</scope>
    <source>
        <strain evidence="2">LuFRes1</strain>
    </source>
</reference>
<dbReference type="EMBL" id="WTVG01000008">
    <property type="protein sequence ID" value="NMG24017.1"/>
    <property type="molecule type" value="Genomic_DNA"/>
</dbReference>
<name>A0ABX1PL03_9RHOO</name>
<evidence type="ECO:0000313" key="2">
    <source>
        <dbReference type="EMBL" id="NMG24017.1"/>
    </source>
</evidence>
<organism evidence="2 3">
    <name type="scientific">Aromatoleum anaerobium</name>
    <dbReference type="NCBI Taxonomy" id="182180"/>
    <lineage>
        <taxon>Bacteria</taxon>
        <taxon>Pseudomonadati</taxon>
        <taxon>Pseudomonadota</taxon>
        <taxon>Betaproteobacteria</taxon>
        <taxon>Rhodocyclales</taxon>
        <taxon>Rhodocyclaceae</taxon>
        <taxon>Aromatoleum</taxon>
    </lineage>
</organism>
<sequence>MSKETSAKDPLEFVRGMWSSMGFSLPGMVTPTLDVDELDKRIADMKAVENWLKMNLNMLQMTIQGLEMQRVAIATVQAMTQHAREATENPAPQGDNPFAAAAMWPWNLMGGMPPAAGEPPPAPDQKKAEPKPSGAAATKSTTQPK</sequence>